<accession>A0ABV3ELE5</accession>
<proteinExistence type="predicted"/>
<protein>
    <submittedName>
        <fullName evidence="1">Uncharacterized protein</fullName>
    </submittedName>
</protein>
<name>A0ABV3ELE5_9ACTN</name>
<keyword evidence="2" id="KW-1185">Reference proteome</keyword>
<reference evidence="1 2" key="1">
    <citation type="submission" date="2024-06" db="EMBL/GenBank/DDBJ databases">
        <title>The Natural Products Discovery Center: Release of the First 8490 Sequenced Strains for Exploring Actinobacteria Biosynthetic Diversity.</title>
        <authorList>
            <person name="Kalkreuter E."/>
            <person name="Kautsar S.A."/>
            <person name="Yang D."/>
            <person name="Bader C.D."/>
            <person name="Teijaro C.N."/>
            <person name="Fluegel L."/>
            <person name="Davis C.M."/>
            <person name="Simpson J.R."/>
            <person name="Lauterbach L."/>
            <person name="Steele A.D."/>
            <person name="Gui C."/>
            <person name="Meng S."/>
            <person name="Li G."/>
            <person name="Viehrig K."/>
            <person name="Ye F."/>
            <person name="Su P."/>
            <person name="Kiefer A.F."/>
            <person name="Nichols A."/>
            <person name="Cepeda A.J."/>
            <person name="Yan W."/>
            <person name="Fan B."/>
            <person name="Jiang Y."/>
            <person name="Adhikari A."/>
            <person name="Zheng C.-J."/>
            <person name="Schuster L."/>
            <person name="Cowan T.M."/>
            <person name="Smanski M.J."/>
            <person name="Chevrette M.G."/>
            <person name="De Carvalho L.P.S."/>
            <person name="Shen B."/>
        </authorList>
    </citation>
    <scope>NUCLEOTIDE SEQUENCE [LARGE SCALE GENOMIC DNA]</scope>
    <source>
        <strain evidence="1 2">NPDC048117</strain>
    </source>
</reference>
<organism evidence="1 2">
    <name type="scientific">Streptomyces chilikensis</name>
    <dbReference type="NCBI Taxonomy" id="1194079"/>
    <lineage>
        <taxon>Bacteria</taxon>
        <taxon>Bacillati</taxon>
        <taxon>Actinomycetota</taxon>
        <taxon>Actinomycetes</taxon>
        <taxon>Kitasatosporales</taxon>
        <taxon>Streptomycetaceae</taxon>
        <taxon>Streptomyces</taxon>
    </lineage>
</organism>
<dbReference type="Proteomes" id="UP001551584">
    <property type="component" value="Unassembled WGS sequence"/>
</dbReference>
<evidence type="ECO:0000313" key="1">
    <source>
        <dbReference type="EMBL" id="MEU9577009.1"/>
    </source>
</evidence>
<evidence type="ECO:0000313" key="2">
    <source>
        <dbReference type="Proteomes" id="UP001551584"/>
    </source>
</evidence>
<dbReference type="EMBL" id="JBEZNA010000010">
    <property type="protein sequence ID" value="MEU9577009.1"/>
    <property type="molecule type" value="Genomic_DNA"/>
</dbReference>
<sequence>MLDVVVVADRGGKRENALHDAGDGTAGRAPSVLFEIESTREGLVDLLQRPGQGRSGQFRLACADRPWQPDALLGRFAFELVLEEISR</sequence>
<comment type="caution">
    <text evidence="1">The sequence shown here is derived from an EMBL/GenBank/DDBJ whole genome shotgun (WGS) entry which is preliminary data.</text>
</comment>
<gene>
    <name evidence="1" type="ORF">AB0D95_07040</name>
</gene>